<dbReference type="PANTHER" id="PTHR44229:SF8">
    <property type="entry name" value="ALCOHOL DEHYDROGENASE-RELATED"/>
    <property type="match status" value="1"/>
</dbReference>
<dbReference type="EMBL" id="LJIG01016190">
    <property type="protein sequence ID" value="KRT81344.1"/>
    <property type="molecule type" value="Genomic_DNA"/>
</dbReference>
<proteinExistence type="inferred from homology"/>
<dbReference type="Gene3D" id="3.40.50.720">
    <property type="entry name" value="NAD(P)-binding Rossmann-like Domain"/>
    <property type="match status" value="1"/>
</dbReference>
<evidence type="ECO:0000256" key="3">
    <source>
        <dbReference type="RuleBase" id="RU000363"/>
    </source>
</evidence>
<gene>
    <name evidence="4" type="ORF">AMK59_6212</name>
</gene>
<dbReference type="OrthoDB" id="417891at2759"/>
<reference evidence="4 5" key="1">
    <citation type="submission" date="2015-09" db="EMBL/GenBank/DDBJ databases">
        <title>Draft genome of the scarab beetle Oryctes borbonicus.</title>
        <authorList>
            <person name="Meyer J.M."/>
            <person name="Markov G.V."/>
            <person name="Baskaran P."/>
            <person name="Herrmann M."/>
            <person name="Sommer R.J."/>
            <person name="Roedelsperger C."/>
        </authorList>
    </citation>
    <scope>NUCLEOTIDE SEQUENCE [LARGE SCALE GENOMIC DNA]</scope>
    <source>
        <strain evidence="4">OB123</strain>
        <tissue evidence="4">Whole animal</tissue>
    </source>
</reference>
<dbReference type="InterPro" id="IPR036291">
    <property type="entry name" value="NAD(P)-bd_dom_sf"/>
</dbReference>
<protein>
    <submittedName>
        <fullName evidence="4">Dehydrogenase</fullName>
    </submittedName>
</protein>
<dbReference type="FunFam" id="3.40.50.720:FF:000149">
    <property type="entry name" value="15-hydroxyprostaglandin dehydrogenase [NAD(+)]"/>
    <property type="match status" value="1"/>
</dbReference>
<dbReference type="GO" id="GO:0005737">
    <property type="term" value="C:cytoplasm"/>
    <property type="evidence" value="ECO:0007669"/>
    <property type="project" value="TreeGrafter"/>
</dbReference>
<accession>A0A0T6B1I1</accession>
<evidence type="ECO:0000313" key="5">
    <source>
        <dbReference type="Proteomes" id="UP000051574"/>
    </source>
</evidence>
<dbReference type="InterPro" id="IPR002347">
    <property type="entry name" value="SDR_fam"/>
</dbReference>
<keyword evidence="2" id="KW-0560">Oxidoreductase</keyword>
<comment type="caution">
    <text evidence="4">The sequence shown here is derived from an EMBL/GenBank/DDBJ whole genome shotgun (WGS) entry which is preliminary data.</text>
</comment>
<dbReference type="PRINTS" id="PR00080">
    <property type="entry name" value="SDRFAMILY"/>
</dbReference>
<comment type="similarity">
    <text evidence="1 3">Belongs to the short-chain dehydrogenases/reductases (SDR) family.</text>
</comment>
<keyword evidence="5" id="KW-1185">Reference proteome</keyword>
<dbReference type="SUPFAM" id="SSF51735">
    <property type="entry name" value="NAD(P)-binding Rossmann-fold domains"/>
    <property type="match status" value="1"/>
</dbReference>
<dbReference type="InterPro" id="IPR020904">
    <property type="entry name" value="Sc_DH/Rdtase_CS"/>
</dbReference>
<feature type="non-terminal residue" evidence="4">
    <location>
        <position position="267"/>
    </location>
</feature>
<dbReference type="AlphaFoldDB" id="A0A0T6B1I1"/>
<organism evidence="4 5">
    <name type="scientific">Oryctes borbonicus</name>
    <dbReference type="NCBI Taxonomy" id="1629725"/>
    <lineage>
        <taxon>Eukaryota</taxon>
        <taxon>Metazoa</taxon>
        <taxon>Ecdysozoa</taxon>
        <taxon>Arthropoda</taxon>
        <taxon>Hexapoda</taxon>
        <taxon>Insecta</taxon>
        <taxon>Pterygota</taxon>
        <taxon>Neoptera</taxon>
        <taxon>Endopterygota</taxon>
        <taxon>Coleoptera</taxon>
        <taxon>Polyphaga</taxon>
        <taxon>Scarabaeiformia</taxon>
        <taxon>Scarabaeidae</taxon>
        <taxon>Dynastinae</taxon>
        <taxon>Oryctes</taxon>
    </lineage>
</organism>
<evidence type="ECO:0000313" key="4">
    <source>
        <dbReference type="EMBL" id="KRT81344.1"/>
    </source>
</evidence>
<dbReference type="GO" id="GO:0016616">
    <property type="term" value="F:oxidoreductase activity, acting on the CH-OH group of donors, NAD or NADP as acceptor"/>
    <property type="evidence" value="ECO:0007669"/>
    <property type="project" value="TreeGrafter"/>
</dbReference>
<dbReference type="Proteomes" id="UP000051574">
    <property type="component" value="Unassembled WGS sequence"/>
</dbReference>
<dbReference type="PANTHER" id="PTHR44229">
    <property type="entry name" value="15-HYDROXYPROSTAGLANDIN DEHYDROGENASE [NAD(+)]"/>
    <property type="match status" value="1"/>
</dbReference>
<evidence type="ECO:0000256" key="2">
    <source>
        <dbReference type="ARBA" id="ARBA00023002"/>
    </source>
</evidence>
<name>A0A0T6B1I1_9SCAR</name>
<dbReference type="PROSITE" id="PS00061">
    <property type="entry name" value="ADH_SHORT"/>
    <property type="match status" value="1"/>
</dbReference>
<evidence type="ECO:0000256" key="1">
    <source>
        <dbReference type="ARBA" id="ARBA00006484"/>
    </source>
</evidence>
<sequence>MVIEGKVALVTGGAFGLGFLFAKELLRNGLKGVSLVDVDPSKGQDAVDALSKEFGSHRVIFNKVDVTNMNELKDAMKKTVETFGNFDILINNAGLMDDSVWEREVDVNVKGVVNGCILGLEEYLPKYNSGSEPIILNVASVAGLVPLYFIPVYTGTKHAIIGISKALATEENSGAQKVKILTLCPGATSTTLIDNLERRVFTVRIAARAKDFFLEHPEQTKQTPESVALALIKVLENGANGSTWVIKGGELSEIELPDYEDYKVIRR</sequence>
<dbReference type="PRINTS" id="PR00081">
    <property type="entry name" value="GDHRDH"/>
</dbReference>
<dbReference type="Pfam" id="PF00106">
    <property type="entry name" value="adh_short"/>
    <property type="match status" value="1"/>
</dbReference>